<evidence type="ECO:0000256" key="1">
    <source>
        <dbReference type="SAM" id="MobiDB-lite"/>
    </source>
</evidence>
<evidence type="ECO:0000259" key="2">
    <source>
        <dbReference type="Pfam" id="PF19481"/>
    </source>
</evidence>
<reference evidence="3" key="2">
    <citation type="journal article" date="2021" name="PeerJ">
        <title>Extensive microbial diversity within the chicken gut microbiome revealed by metagenomics and culture.</title>
        <authorList>
            <person name="Gilroy R."/>
            <person name="Ravi A."/>
            <person name="Getino M."/>
            <person name="Pursley I."/>
            <person name="Horton D.L."/>
            <person name="Alikhan N.F."/>
            <person name="Baker D."/>
            <person name="Gharbi K."/>
            <person name="Hall N."/>
            <person name="Watson M."/>
            <person name="Adriaenssens E.M."/>
            <person name="Foster-Nyarko E."/>
            <person name="Jarju S."/>
            <person name="Secka A."/>
            <person name="Antonio M."/>
            <person name="Oren A."/>
            <person name="Chaudhuri R.R."/>
            <person name="La Ragione R."/>
            <person name="Hildebrand F."/>
            <person name="Pallen M.J."/>
        </authorList>
    </citation>
    <scope>NUCLEOTIDE SEQUENCE</scope>
    <source>
        <strain evidence="3">ChiSjej6B24-2974</strain>
    </source>
</reference>
<dbReference type="EMBL" id="DVFZ01000007">
    <property type="protein sequence ID" value="HIQ81557.1"/>
    <property type="molecule type" value="Genomic_DNA"/>
</dbReference>
<gene>
    <name evidence="3" type="ORF">IAA52_00460</name>
</gene>
<evidence type="ECO:0000313" key="4">
    <source>
        <dbReference type="Proteomes" id="UP000824260"/>
    </source>
</evidence>
<name>A0A9D0ZJY7_9FIRM</name>
<comment type="caution">
    <text evidence="3">The sequence shown here is derived from an EMBL/GenBank/DDBJ whole genome shotgun (WGS) entry which is preliminary data.</text>
</comment>
<proteinExistence type="predicted"/>
<dbReference type="InterPro" id="IPR036390">
    <property type="entry name" value="WH_DNA-bd_sf"/>
</dbReference>
<dbReference type="SUPFAM" id="SSF46785">
    <property type="entry name" value="Winged helix' DNA-binding domain"/>
    <property type="match status" value="1"/>
</dbReference>
<protein>
    <submittedName>
        <fullName evidence="3">Helix-turn-helix domain-containing protein</fullName>
    </submittedName>
</protein>
<organism evidence="3 4">
    <name type="scientific">Candidatus Pullichristensenella stercorigallinarum</name>
    <dbReference type="NCBI Taxonomy" id="2840909"/>
    <lineage>
        <taxon>Bacteria</taxon>
        <taxon>Bacillati</taxon>
        <taxon>Bacillota</taxon>
        <taxon>Clostridia</taxon>
        <taxon>Candidatus Pullichristensenella</taxon>
    </lineage>
</organism>
<accession>A0A9D0ZJY7</accession>
<dbReference type="Proteomes" id="UP000824260">
    <property type="component" value="Unassembled WGS sequence"/>
</dbReference>
<dbReference type="AlphaFoldDB" id="A0A9D0ZJY7"/>
<feature type="compositionally biased region" description="Low complexity" evidence="1">
    <location>
        <begin position="183"/>
        <end position="194"/>
    </location>
</feature>
<feature type="region of interest" description="Disordered" evidence="1">
    <location>
        <begin position="116"/>
        <end position="194"/>
    </location>
</feature>
<reference evidence="3" key="1">
    <citation type="submission" date="2020-10" db="EMBL/GenBank/DDBJ databases">
        <authorList>
            <person name="Gilroy R."/>
        </authorList>
    </citation>
    <scope>NUCLEOTIDE SEQUENCE</scope>
    <source>
        <strain evidence="3">ChiSjej6B24-2974</strain>
    </source>
</reference>
<sequence>MAVFRVQKTGNFTIMANHHLRDRTLSLKAKGLLSVLLSLPETWEYSVAGLAKILREGVGSISSGLKELEAAGYVRRRQRRDARGRMADTEYEVYEVPCLHASGAADGPVENLCKNGAVGPSGAAESPDVGGPPADEPATENPGAENPHAESAPQINTDSEKTEKSNKQESNHNPSHPLGEAGGQAPAGRPGAEEAGGLAEVGMVGLGDCECEGLADTGMAGAGGHGRGGLAEDGMVGLGDCERGGLADFGTAGAGGYEREVLEGFGAVLAGVGMRAAGAAQEVERACGGDGERLAEVGTADLVGRAGGDLAEAGAVGLDDCEYGGLTDFGAAGALAGGGARQVARMREAVREKLGYDCIVTDENRERLDGIVELVTETLCSRRASIRVAGEEYPAAVVKERLWRLNSLHIQYVFECLENTTSYIRNIRQYLLATLFNAPVTKDSYYDARARRDRALGFGRGWENG</sequence>
<feature type="domain" description="DUF6017" evidence="2">
    <location>
        <begin position="342"/>
        <end position="454"/>
    </location>
</feature>
<dbReference type="Pfam" id="PF19481">
    <property type="entry name" value="DUF6017"/>
    <property type="match status" value="1"/>
</dbReference>
<evidence type="ECO:0000313" key="3">
    <source>
        <dbReference type="EMBL" id="HIQ81557.1"/>
    </source>
</evidence>
<feature type="compositionally biased region" description="Basic and acidic residues" evidence="1">
    <location>
        <begin position="158"/>
        <end position="170"/>
    </location>
</feature>
<dbReference type="InterPro" id="IPR046059">
    <property type="entry name" value="DUF6017"/>
</dbReference>